<organism evidence="2 3">
    <name type="scientific">Celerinatantimonas diazotrophica</name>
    <dbReference type="NCBI Taxonomy" id="412034"/>
    <lineage>
        <taxon>Bacteria</taxon>
        <taxon>Pseudomonadati</taxon>
        <taxon>Pseudomonadota</taxon>
        <taxon>Gammaproteobacteria</taxon>
        <taxon>Celerinatantimonadaceae</taxon>
        <taxon>Celerinatantimonas</taxon>
    </lineage>
</organism>
<protein>
    <submittedName>
        <fullName evidence="2">Ribosomal-protein-alanine N-acetyltransferase</fullName>
    </submittedName>
</protein>
<dbReference type="InterPro" id="IPR016181">
    <property type="entry name" value="Acyl_CoA_acyltransferase"/>
</dbReference>
<keyword evidence="3" id="KW-1185">Reference proteome</keyword>
<proteinExistence type="predicted"/>
<dbReference type="AlphaFoldDB" id="A0A4V2PRA6"/>
<dbReference type="Pfam" id="PF13302">
    <property type="entry name" value="Acetyltransf_3"/>
    <property type="match status" value="1"/>
</dbReference>
<comment type="caution">
    <text evidence="2">The sequence shown here is derived from an EMBL/GenBank/DDBJ whole genome shotgun (WGS) entry which is preliminary data.</text>
</comment>
<dbReference type="Gene3D" id="3.40.630.30">
    <property type="match status" value="1"/>
</dbReference>
<sequence>MVSMINTERLILTPVREEDIDIYTQMLTRADITRYLPSGKPYSLEYIENYLSKRVAHWARGFGTFIVSLKANPAVKIGYAGVETIPDVGLSDIRYGILTEYQGFGYAYEAAKAVLDFTWQTTCLSKVYGVAVIDNTASVNLLQKLGLSPVNETLYDDGNDLVTMAIER</sequence>
<evidence type="ECO:0000259" key="1">
    <source>
        <dbReference type="PROSITE" id="PS51186"/>
    </source>
</evidence>
<reference evidence="2 3" key="1">
    <citation type="submission" date="2019-03" db="EMBL/GenBank/DDBJ databases">
        <title>Genomic Encyclopedia of Type Strains, Phase IV (KMG-IV): sequencing the most valuable type-strain genomes for metagenomic binning, comparative biology and taxonomic classification.</title>
        <authorList>
            <person name="Goeker M."/>
        </authorList>
    </citation>
    <scope>NUCLEOTIDE SEQUENCE [LARGE SCALE GENOMIC DNA]</scope>
    <source>
        <strain evidence="2 3">DSM 18577</strain>
    </source>
</reference>
<dbReference type="PANTHER" id="PTHR43792">
    <property type="entry name" value="GNAT FAMILY, PUTATIVE (AFU_ORTHOLOGUE AFUA_3G00765)-RELATED-RELATED"/>
    <property type="match status" value="1"/>
</dbReference>
<keyword evidence="2" id="KW-0808">Transferase</keyword>
<dbReference type="Proteomes" id="UP000295565">
    <property type="component" value="Unassembled WGS sequence"/>
</dbReference>
<accession>A0A4V2PRA6</accession>
<dbReference type="InterPro" id="IPR051531">
    <property type="entry name" value="N-acetyltransferase"/>
</dbReference>
<dbReference type="InterPro" id="IPR000182">
    <property type="entry name" value="GNAT_dom"/>
</dbReference>
<dbReference type="PROSITE" id="PS51186">
    <property type="entry name" value="GNAT"/>
    <property type="match status" value="1"/>
</dbReference>
<dbReference type="PANTHER" id="PTHR43792:SF1">
    <property type="entry name" value="N-ACETYLTRANSFERASE DOMAIN-CONTAINING PROTEIN"/>
    <property type="match status" value="1"/>
</dbReference>
<gene>
    <name evidence="2" type="ORF">EV690_1809</name>
</gene>
<dbReference type="GO" id="GO:0016747">
    <property type="term" value="F:acyltransferase activity, transferring groups other than amino-acyl groups"/>
    <property type="evidence" value="ECO:0007669"/>
    <property type="project" value="InterPro"/>
</dbReference>
<evidence type="ECO:0000313" key="3">
    <source>
        <dbReference type="Proteomes" id="UP000295565"/>
    </source>
</evidence>
<feature type="domain" description="N-acetyltransferase" evidence="1">
    <location>
        <begin position="10"/>
        <end position="168"/>
    </location>
</feature>
<dbReference type="EMBL" id="SMGD01000012">
    <property type="protein sequence ID" value="TCK58101.1"/>
    <property type="molecule type" value="Genomic_DNA"/>
</dbReference>
<evidence type="ECO:0000313" key="2">
    <source>
        <dbReference type="EMBL" id="TCK58101.1"/>
    </source>
</evidence>
<name>A0A4V2PRA6_9GAMM</name>
<dbReference type="SUPFAM" id="SSF55729">
    <property type="entry name" value="Acyl-CoA N-acyltransferases (Nat)"/>
    <property type="match status" value="1"/>
</dbReference>